<evidence type="ECO:0000313" key="7">
    <source>
        <dbReference type="Proteomes" id="UP000316921"/>
    </source>
</evidence>
<reference evidence="6 7" key="1">
    <citation type="submission" date="2019-02" db="EMBL/GenBank/DDBJ databases">
        <title>Deep-cultivation of Planctomycetes and their phenomic and genomic characterization uncovers novel biology.</title>
        <authorList>
            <person name="Wiegand S."/>
            <person name="Jogler M."/>
            <person name="Boedeker C."/>
            <person name="Pinto D."/>
            <person name="Vollmers J."/>
            <person name="Rivas-Marin E."/>
            <person name="Kohn T."/>
            <person name="Peeters S.H."/>
            <person name="Heuer A."/>
            <person name="Rast P."/>
            <person name="Oberbeckmann S."/>
            <person name="Bunk B."/>
            <person name="Jeske O."/>
            <person name="Meyerdierks A."/>
            <person name="Storesund J.E."/>
            <person name="Kallscheuer N."/>
            <person name="Luecker S."/>
            <person name="Lage O.M."/>
            <person name="Pohl T."/>
            <person name="Merkel B.J."/>
            <person name="Hornburger P."/>
            <person name="Mueller R.-W."/>
            <person name="Bruemmer F."/>
            <person name="Labrenz M."/>
            <person name="Spormann A.M."/>
            <person name="Op den Camp H."/>
            <person name="Overmann J."/>
            <person name="Amann R."/>
            <person name="Jetten M.S.M."/>
            <person name="Mascher T."/>
            <person name="Medema M.H."/>
            <person name="Devos D.P."/>
            <person name="Kaster A.-K."/>
            <person name="Ovreas L."/>
            <person name="Rohde M."/>
            <person name="Galperin M.Y."/>
            <person name="Jogler C."/>
        </authorList>
    </citation>
    <scope>NUCLEOTIDE SEQUENCE [LARGE SCALE GENOMIC DNA]</scope>
    <source>
        <strain evidence="6 7">Pla133</strain>
    </source>
</reference>
<sequence length="340" mass="36469">MANPPQKRAHKAATDVTVAPLEERSGIEELAIRYWKPAIGVFAVIAVLLMYRSYEQKQAAATNDHSWQELSRYLGFIEQPGTAPDVAGLEKAAIDLEGTLAGPWAAALLAPAYVEIGDYGKADQALQSFRTKYPHHPLVDPALGGDESGASGLADRLKALEDLKSSRPELFDNPPPPSDAPRVRLNTSAGPITVALYPERAPGHVENFLDKVAAGNYSGTKFHRVMDGFMIQGGDPNSIDGDPSTWGQGGGEVTQPQEFSDLGHFPGYLSMAKRPDQVDSSTYQFFLTLGSPHHLDGVHTVFGKVVEGMETVEAIGKGEIVEGTDRPVAPVTIESAEIIG</sequence>
<dbReference type="PRINTS" id="PR00153">
    <property type="entry name" value="CSAPPISMRASE"/>
</dbReference>
<proteinExistence type="inferred from homology"/>
<evidence type="ECO:0000313" key="6">
    <source>
        <dbReference type="EMBL" id="QDU70110.1"/>
    </source>
</evidence>
<feature type="domain" description="PPIase cyclophilin-type" evidence="5">
    <location>
        <begin position="186"/>
        <end position="338"/>
    </location>
</feature>
<evidence type="ECO:0000256" key="2">
    <source>
        <dbReference type="ARBA" id="ARBA00013194"/>
    </source>
</evidence>
<keyword evidence="4 6" id="KW-0413">Isomerase</keyword>
<keyword evidence="3" id="KW-0697">Rotamase</keyword>
<dbReference type="Pfam" id="PF00160">
    <property type="entry name" value="Pro_isomerase"/>
    <property type="match status" value="1"/>
</dbReference>
<dbReference type="PANTHER" id="PTHR45625:SF4">
    <property type="entry name" value="PEPTIDYLPROLYL ISOMERASE DOMAIN AND WD REPEAT-CONTAINING PROTEIN 1"/>
    <property type="match status" value="1"/>
</dbReference>
<dbReference type="GO" id="GO:0003755">
    <property type="term" value="F:peptidyl-prolyl cis-trans isomerase activity"/>
    <property type="evidence" value="ECO:0007669"/>
    <property type="project" value="UniProtKB-KW"/>
</dbReference>
<dbReference type="EMBL" id="CP036287">
    <property type="protein sequence ID" value="QDU70110.1"/>
    <property type="molecule type" value="Genomic_DNA"/>
</dbReference>
<dbReference type="InterPro" id="IPR020892">
    <property type="entry name" value="Cyclophilin-type_PPIase_CS"/>
</dbReference>
<dbReference type="EC" id="5.2.1.8" evidence="2"/>
<dbReference type="PROSITE" id="PS50072">
    <property type="entry name" value="CSA_PPIASE_2"/>
    <property type="match status" value="1"/>
</dbReference>
<dbReference type="AlphaFoldDB" id="A0A518BT15"/>
<dbReference type="Proteomes" id="UP000316921">
    <property type="component" value="Chromosome"/>
</dbReference>
<accession>A0A518BT15</accession>
<evidence type="ECO:0000259" key="5">
    <source>
        <dbReference type="PROSITE" id="PS50072"/>
    </source>
</evidence>
<name>A0A518BT15_9BACT</name>
<evidence type="ECO:0000256" key="1">
    <source>
        <dbReference type="ARBA" id="ARBA00007365"/>
    </source>
</evidence>
<dbReference type="InterPro" id="IPR002130">
    <property type="entry name" value="Cyclophilin-type_PPIase_dom"/>
</dbReference>
<dbReference type="CDD" id="cd00317">
    <property type="entry name" value="cyclophilin"/>
    <property type="match status" value="1"/>
</dbReference>
<protein>
    <recommendedName>
        <fullName evidence="2">peptidylprolyl isomerase</fullName>
        <ecNumber evidence="2">5.2.1.8</ecNumber>
    </recommendedName>
</protein>
<gene>
    <name evidence="6" type="ORF">Pla133_52330</name>
</gene>
<dbReference type="KEGG" id="pbap:Pla133_52330"/>
<dbReference type="InterPro" id="IPR029000">
    <property type="entry name" value="Cyclophilin-like_dom_sf"/>
</dbReference>
<dbReference type="PROSITE" id="PS00170">
    <property type="entry name" value="CSA_PPIASE_1"/>
    <property type="match status" value="1"/>
</dbReference>
<evidence type="ECO:0000256" key="4">
    <source>
        <dbReference type="ARBA" id="ARBA00023235"/>
    </source>
</evidence>
<dbReference type="RefSeq" id="WP_145070645.1">
    <property type="nucleotide sequence ID" value="NZ_CP036287.1"/>
</dbReference>
<dbReference type="InterPro" id="IPR044666">
    <property type="entry name" value="Cyclophilin_A-like"/>
</dbReference>
<evidence type="ECO:0000256" key="3">
    <source>
        <dbReference type="ARBA" id="ARBA00023110"/>
    </source>
</evidence>
<organism evidence="6 7">
    <name type="scientific">Engelhardtia mirabilis</name>
    <dbReference type="NCBI Taxonomy" id="2528011"/>
    <lineage>
        <taxon>Bacteria</taxon>
        <taxon>Pseudomonadati</taxon>
        <taxon>Planctomycetota</taxon>
        <taxon>Planctomycetia</taxon>
        <taxon>Planctomycetia incertae sedis</taxon>
        <taxon>Engelhardtia</taxon>
    </lineage>
</organism>
<dbReference type="PANTHER" id="PTHR45625">
    <property type="entry name" value="PEPTIDYL-PROLYL CIS-TRANS ISOMERASE-RELATED"/>
    <property type="match status" value="1"/>
</dbReference>
<comment type="similarity">
    <text evidence="1">Belongs to the cyclophilin-type PPIase family.</text>
</comment>
<dbReference type="GO" id="GO:0006457">
    <property type="term" value="P:protein folding"/>
    <property type="evidence" value="ECO:0007669"/>
    <property type="project" value="InterPro"/>
</dbReference>
<dbReference type="Gene3D" id="2.40.100.10">
    <property type="entry name" value="Cyclophilin-like"/>
    <property type="match status" value="1"/>
</dbReference>
<keyword evidence="7" id="KW-1185">Reference proteome</keyword>
<dbReference type="SUPFAM" id="SSF50891">
    <property type="entry name" value="Cyclophilin-like"/>
    <property type="match status" value="1"/>
</dbReference>